<reference evidence="7" key="1">
    <citation type="journal article" date="2020" name="Stud. Mycol.">
        <title>101 Dothideomycetes genomes: a test case for predicting lifestyles and emergence of pathogens.</title>
        <authorList>
            <person name="Haridas S."/>
            <person name="Albert R."/>
            <person name="Binder M."/>
            <person name="Bloem J."/>
            <person name="Labutti K."/>
            <person name="Salamov A."/>
            <person name="Andreopoulos B."/>
            <person name="Baker S."/>
            <person name="Barry K."/>
            <person name="Bills G."/>
            <person name="Bluhm B."/>
            <person name="Cannon C."/>
            <person name="Castanera R."/>
            <person name="Culley D."/>
            <person name="Daum C."/>
            <person name="Ezra D."/>
            <person name="Gonzalez J."/>
            <person name="Henrissat B."/>
            <person name="Kuo A."/>
            <person name="Liang C."/>
            <person name="Lipzen A."/>
            <person name="Lutzoni F."/>
            <person name="Magnuson J."/>
            <person name="Mondo S."/>
            <person name="Nolan M."/>
            <person name="Ohm R."/>
            <person name="Pangilinan J."/>
            <person name="Park H.-J."/>
            <person name="Ramirez L."/>
            <person name="Alfaro M."/>
            <person name="Sun H."/>
            <person name="Tritt A."/>
            <person name="Yoshinaga Y."/>
            <person name="Zwiers L.-H."/>
            <person name="Turgeon B."/>
            <person name="Goodwin S."/>
            <person name="Spatafora J."/>
            <person name="Crous P."/>
            <person name="Grigoriev I."/>
        </authorList>
    </citation>
    <scope>NUCLEOTIDE SEQUENCE</scope>
    <source>
        <strain evidence="7">CBS 125425</strain>
    </source>
</reference>
<dbReference type="GO" id="GO:0000253">
    <property type="term" value="F:3-beta-hydroxysteroid 3-dehydrogenase (NADP+) activity"/>
    <property type="evidence" value="ECO:0007669"/>
    <property type="project" value="TreeGrafter"/>
</dbReference>
<dbReference type="GO" id="GO:0006696">
    <property type="term" value="P:ergosterol biosynthetic process"/>
    <property type="evidence" value="ECO:0007669"/>
    <property type="project" value="TreeGrafter"/>
</dbReference>
<dbReference type="InterPro" id="IPR036291">
    <property type="entry name" value="NAD(P)-bd_dom_sf"/>
</dbReference>
<evidence type="ECO:0000256" key="6">
    <source>
        <dbReference type="ARBA" id="ARBA00023593"/>
    </source>
</evidence>
<keyword evidence="3" id="KW-0752">Steroid biosynthesis</keyword>
<dbReference type="OrthoDB" id="9989144at2759"/>
<evidence type="ECO:0000256" key="1">
    <source>
        <dbReference type="ARBA" id="ARBA00022516"/>
    </source>
</evidence>
<keyword evidence="5" id="KW-0443">Lipid metabolism</keyword>
<keyword evidence="8" id="KW-1185">Reference proteome</keyword>
<keyword evidence="4" id="KW-0560">Oxidoreductase</keyword>
<gene>
    <name evidence="7" type="ORF">EJ04DRAFT_519265</name>
</gene>
<dbReference type="PANTHER" id="PTHR43647:SF1">
    <property type="entry name" value="3-KETO-STEROID REDUCTASE ERG27"/>
    <property type="match status" value="1"/>
</dbReference>
<proteinExistence type="inferred from homology"/>
<dbReference type="SUPFAM" id="SSF51735">
    <property type="entry name" value="NAD(P)-binding Rossmann-fold domains"/>
    <property type="match status" value="1"/>
</dbReference>
<sequence>MPTLQDAPTPDDGFYVLITGANSGLGLGIGCRLIDEFLHSRPQSQSLILIVTTRDKRKGDATVKQLRAHLHKACQNLETKLPGIRMLLEGRVFFRQEILDLTNILNVQRCARSLKDNVPKLDVVIFNAGIGAWVGMDWLQIAWCILTSPVTSLTWAPFKISGVGWVTKPQLPPGKDGAKVEEPPLGDVFAANFFGHYLLGHYTAPLLARYHSSENRGRIIWVGSLDAYEHSLDLNDFQYLTSEAPYEASKRMTDLMCITSTLPSTDPHTDAFLAYTEEKPAAKPRIYLAHPGICGTSIFPLNFILDACMYAAFFIVRLLGSQWHPVTAYKGATSMVWLALAKQSTLDAMEEREGVGKWGSATDRWGEERVERTEIEGWGWGGVLGERKKKYGRSPFAKDLTEQGKREFEETGKKCWEEMEKLRLEWEKRLEDAGVAVEME</sequence>
<dbReference type="EMBL" id="ML996103">
    <property type="protein sequence ID" value="KAF2739597.1"/>
    <property type="molecule type" value="Genomic_DNA"/>
</dbReference>
<dbReference type="InterPro" id="IPR051593">
    <property type="entry name" value="Ergosterol_Biosynth_ERG27"/>
</dbReference>
<dbReference type="GO" id="GO:0005741">
    <property type="term" value="C:mitochondrial outer membrane"/>
    <property type="evidence" value="ECO:0007669"/>
    <property type="project" value="TreeGrafter"/>
</dbReference>
<dbReference type="AlphaFoldDB" id="A0A9P4RA69"/>
<dbReference type="Proteomes" id="UP000799444">
    <property type="component" value="Unassembled WGS sequence"/>
</dbReference>
<evidence type="ECO:0000313" key="7">
    <source>
        <dbReference type="EMBL" id="KAF2739597.1"/>
    </source>
</evidence>
<comment type="caution">
    <text evidence="7">The sequence shown here is derived from an EMBL/GenBank/DDBJ whole genome shotgun (WGS) entry which is preliminary data.</text>
</comment>
<evidence type="ECO:0000256" key="3">
    <source>
        <dbReference type="ARBA" id="ARBA00022955"/>
    </source>
</evidence>
<organism evidence="7 8">
    <name type="scientific">Polyplosphaeria fusca</name>
    <dbReference type="NCBI Taxonomy" id="682080"/>
    <lineage>
        <taxon>Eukaryota</taxon>
        <taxon>Fungi</taxon>
        <taxon>Dikarya</taxon>
        <taxon>Ascomycota</taxon>
        <taxon>Pezizomycotina</taxon>
        <taxon>Dothideomycetes</taxon>
        <taxon>Pleosporomycetidae</taxon>
        <taxon>Pleosporales</taxon>
        <taxon>Tetraplosphaeriaceae</taxon>
        <taxon>Polyplosphaeria</taxon>
    </lineage>
</organism>
<protein>
    <submittedName>
        <fullName evidence="7">3-keto-steroid reductase</fullName>
    </submittedName>
</protein>
<dbReference type="PANTHER" id="PTHR43647">
    <property type="entry name" value="DEHYDROGENASE"/>
    <property type="match status" value="1"/>
</dbReference>
<comment type="similarity">
    <text evidence="6">Belongs to the short-chain dehydrogenases/reductases (SDR) family. ERG27 subfamily.</text>
</comment>
<evidence type="ECO:0000256" key="5">
    <source>
        <dbReference type="ARBA" id="ARBA00023098"/>
    </source>
</evidence>
<evidence type="ECO:0000313" key="8">
    <source>
        <dbReference type="Proteomes" id="UP000799444"/>
    </source>
</evidence>
<name>A0A9P4RA69_9PLEO</name>
<keyword evidence="1" id="KW-0444">Lipid biosynthesis</keyword>
<dbReference type="GO" id="GO:0005811">
    <property type="term" value="C:lipid droplet"/>
    <property type="evidence" value="ECO:0007669"/>
    <property type="project" value="TreeGrafter"/>
</dbReference>
<evidence type="ECO:0000256" key="2">
    <source>
        <dbReference type="ARBA" id="ARBA00022857"/>
    </source>
</evidence>
<dbReference type="GO" id="GO:0005789">
    <property type="term" value="C:endoplasmic reticulum membrane"/>
    <property type="evidence" value="ECO:0007669"/>
    <property type="project" value="TreeGrafter"/>
</dbReference>
<keyword evidence="2" id="KW-0521">NADP</keyword>
<dbReference type="Gene3D" id="3.40.50.720">
    <property type="entry name" value="NAD(P)-binding Rossmann-like Domain"/>
    <property type="match status" value="1"/>
</dbReference>
<evidence type="ECO:0000256" key="4">
    <source>
        <dbReference type="ARBA" id="ARBA00023002"/>
    </source>
</evidence>
<accession>A0A9P4RA69</accession>